<feature type="domain" description="MATH" evidence="8">
    <location>
        <begin position="143"/>
        <end position="292"/>
    </location>
</feature>
<evidence type="ECO:0000313" key="10">
    <source>
        <dbReference type="EMBL" id="KRT81485.1"/>
    </source>
</evidence>
<dbReference type="InterPro" id="IPR008974">
    <property type="entry name" value="TRAF-like"/>
</dbReference>
<dbReference type="PROSITE" id="PS50145">
    <property type="entry name" value="ZF_TRAF"/>
    <property type="match status" value="2"/>
</dbReference>
<dbReference type="AlphaFoldDB" id="A0A0T6B349"/>
<keyword evidence="6 7" id="KW-0862">Zinc</keyword>
<dbReference type="GO" id="GO:0008270">
    <property type="term" value="F:zinc ion binding"/>
    <property type="evidence" value="ECO:0007669"/>
    <property type="project" value="UniProtKB-KW"/>
</dbReference>
<dbReference type="InterPro" id="IPR002083">
    <property type="entry name" value="MATH/TRAF_dom"/>
</dbReference>
<dbReference type="Pfam" id="PF21355">
    <property type="entry name" value="TRAF-mep_MATH"/>
    <property type="match status" value="1"/>
</dbReference>
<protein>
    <recommendedName>
        <fullName evidence="12">TNF receptor-associated factor 4</fullName>
    </recommendedName>
</protein>
<organism evidence="10 11">
    <name type="scientific">Oryctes borbonicus</name>
    <dbReference type="NCBI Taxonomy" id="1629725"/>
    <lineage>
        <taxon>Eukaryota</taxon>
        <taxon>Metazoa</taxon>
        <taxon>Ecdysozoa</taxon>
        <taxon>Arthropoda</taxon>
        <taxon>Hexapoda</taxon>
        <taxon>Insecta</taxon>
        <taxon>Pterygota</taxon>
        <taxon>Neoptera</taxon>
        <taxon>Endopterygota</taxon>
        <taxon>Coleoptera</taxon>
        <taxon>Polyphaga</taxon>
        <taxon>Scarabaeiformia</taxon>
        <taxon>Scarabaeidae</taxon>
        <taxon>Dynastinae</taxon>
        <taxon>Oryctes</taxon>
    </lineage>
</organism>
<dbReference type="Proteomes" id="UP000051574">
    <property type="component" value="Unassembled WGS sequence"/>
</dbReference>
<evidence type="ECO:0000256" key="1">
    <source>
        <dbReference type="ARBA" id="ARBA00004496"/>
    </source>
</evidence>
<evidence type="ECO:0000256" key="2">
    <source>
        <dbReference type="ARBA" id="ARBA00022490"/>
    </source>
</evidence>
<keyword evidence="4" id="KW-0677">Repeat</keyword>
<dbReference type="InterPro" id="IPR001293">
    <property type="entry name" value="Znf_TRAF"/>
</dbReference>
<evidence type="ECO:0000256" key="3">
    <source>
        <dbReference type="ARBA" id="ARBA00022723"/>
    </source>
</evidence>
<feature type="domain" description="TRAF-type" evidence="9">
    <location>
        <begin position="45"/>
        <end position="103"/>
    </location>
</feature>
<dbReference type="SMART" id="SM00061">
    <property type="entry name" value="MATH"/>
    <property type="match status" value="1"/>
</dbReference>
<feature type="zinc finger region" description="TRAF-type" evidence="7">
    <location>
        <begin position="45"/>
        <end position="103"/>
    </location>
</feature>
<feature type="zinc finger region" description="TRAF-type" evidence="7">
    <location>
        <begin position="1"/>
        <end position="43"/>
    </location>
</feature>
<keyword evidence="11" id="KW-1185">Reference proteome</keyword>
<dbReference type="OrthoDB" id="5574452at2759"/>
<feature type="domain" description="TRAF-type" evidence="9">
    <location>
        <begin position="1"/>
        <end position="43"/>
    </location>
</feature>
<comment type="subcellular location">
    <subcellularLocation>
        <location evidence="1">Cytoplasm</location>
    </subcellularLocation>
</comment>
<proteinExistence type="predicted"/>
<dbReference type="EMBL" id="LJIG01016143">
    <property type="protein sequence ID" value="KRT81485.1"/>
    <property type="molecule type" value="Genomic_DNA"/>
</dbReference>
<reference evidence="10 11" key="1">
    <citation type="submission" date="2015-09" db="EMBL/GenBank/DDBJ databases">
        <title>Draft genome of the scarab beetle Oryctes borbonicus.</title>
        <authorList>
            <person name="Meyer J.M."/>
            <person name="Markov G.V."/>
            <person name="Baskaran P."/>
            <person name="Herrmann M."/>
            <person name="Sommer R.J."/>
            <person name="Roedelsperger C."/>
        </authorList>
    </citation>
    <scope>NUCLEOTIDE SEQUENCE [LARGE SCALE GENOMIC DNA]</scope>
    <source>
        <strain evidence="10">OB123</strain>
        <tissue evidence="10">Whole animal</tissue>
    </source>
</reference>
<dbReference type="Gene3D" id="3.30.40.10">
    <property type="entry name" value="Zinc/RING finger domain, C3HC4 (zinc finger)"/>
    <property type="match status" value="2"/>
</dbReference>
<dbReference type="GO" id="GO:0005737">
    <property type="term" value="C:cytoplasm"/>
    <property type="evidence" value="ECO:0007669"/>
    <property type="project" value="UniProtKB-SubCell"/>
</dbReference>
<dbReference type="GO" id="GO:0031625">
    <property type="term" value="F:ubiquitin protein ligase binding"/>
    <property type="evidence" value="ECO:0007669"/>
    <property type="project" value="TreeGrafter"/>
</dbReference>
<evidence type="ECO:0000256" key="7">
    <source>
        <dbReference type="PROSITE-ProRule" id="PRU00207"/>
    </source>
</evidence>
<dbReference type="GO" id="GO:0043122">
    <property type="term" value="P:regulation of canonical NF-kappaB signal transduction"/>
    <property type="evidence" value="ECO:0007669"/>
    <property type="project" value="TreeGrafter"/>
</dbReference>
<keyword evidence="5 7" id="KW-0863">Zinc-finger</keyword>
<dbReference type="FunFam" id="3.30.40.10:FF:000121">
    <property type="entry name" value="TNF receptor-associated factor"/>
    <property type="match status" value="1"/>
</dbReference>
<dbReference type="InterPro" id="IPR013083">
    <property type="entry name" value="Znf_RING/FYVE/PHD"/>
</dbReference>
<dbReference type="Gene3D" id="2.60.210.10">
    <property type="entry name" value="Apoptosis, Tumor Necrosis Factor Receptor Associated Protein 2, Chain A"/>
    <property type="match status" value="1"/>
</dbReference>
<evidence type="ECO:0000256" key="4">
    <source>
        <dbReference type="ARBA" id="ARBA00022737"/>
    </source>
</evidence>
<evidence type="ECO:0000259" key="9">
    <source>
        <dbReference type="PROSITE" id="PS50145"/>
    </source>
</evidence>
<evidence type="ECO:0000313" key="11">
    <source>
        <dbReference type="Proteomes" id="UP000051574"/>
    </source>
</evidence>
<gene>
    <name evidence="10" type="ORF">AMK59_5372</name>
</gene>
<evidence type="ECO:0000256" key="6">
    <source>
        <dbReference type="ARBA" id="ARBA00022833"/>
    </source>
</evidence>
<dbReference type="PANTHER" id="PTHR10131">
    <property type="entry name" value="TNF RECEPTOR ASSOCIATED FACTOR"/>
    <property type="match status" value="1"/>
</dbReference>
<dbReference type="GO" id="GO:0005164">
    <property type="term" value="F:tumor necrosis factor receptor binding"/>
    <property type="evidence" value="ECO:0007669"/>
    <property type="project" value="TreeGrafter"/>
</dbReference>
<keyword evidence="2" id="KW-0963">Cytoplasm</keyword>
<sequence length="300" mass="34230">MYCENKCGMKIQRRHLSQHKAGECSKRLLGCRYCSKEFVADTLAAHHIKCGRVPVACPNRCETNLLAREELDIHLKDHCTVSVMNCSFKDAGCRFKGPRYSMEKHLEENCQQHLNLMCNVVTKQQHQITSLKSALSRLSLNYSGTLIWKISDFNAKMTEAKTKEGMELVSPPFYTSQYGYKLQASLFPNGNGAGEDTHISVYIKILPGEYDALLRWPFAHSVSFTLFDQSSCPEKACNIVESFIPDPTWKNFQRPSKEPDSLGFGFPKFVSHEMLKKRHFMKDDTMFIRVKVDPSKIVAV</sequence>
<dbReference type="SUPFAM" id="SSF49599">
    <property type="entry name" value="TRAF domain-like"/>
    <property type="match status" value="2"/>
</dbReference>
<dbReference type="PROSITE" id="PS50144">
    <property type="entry name" value="MATH"/>
    <property type="match status" value="1"/>
</dbReference>
<comment type="caution">
    <text evidence="10">The sequence shown here is derived from an EMBL/GenBank/DDBJ whole genome shotgun (WGS) entry which is preliminary data.</text>
</comment>
<dbReference type="Pfam" id="PF02176">
    <property type="entry name" value="zf-TRAF"/>
    <property type="match status" value="1"/>
</dbReference>
<evidence type="ECO:0008006" key="12">
    <source>
        <dbReference type="Google" id="ProtNLM"/>
    </source>
</evidence>
<name>A0A0T6B349_9SCAR</name>
<dbReference type="FunFam" id="2.60.210.10:FF:000007">
    <property type="entry name" value="TNF receptor-associated factor"/>
    <property type="match status" value="1"/>
</dbReference>
<dbReference type="InterPro" id="IPR049342">
    <property type="entry name" value="TRAF1-6_MATH_dom"/>
</dbReference>
<keyword evidence="3 7" id="KW-0479">Metal-binding</keyword>
<evidence type="ECO:0000259" key="8">
    <source>
        <dbReference type="PROSITE" id="PS50144"/>
    </source>
</evidence>
<dbReference type="PANTHER" id="PTHR10131:SF94">
    <property type="entry name" value="TNF RECEPTOR-ASSOCIATED FACTOR 4"/>
    <property type="match status" value="1"/>
</dbReference>
<accession>A0A0T6B349</accession>
<evidence type="ECO:0000256" key="5">
    <source>
        <dbReference type="ARBA" id="ARBA00022771"/>
    </source>
</evidence>